<feature type="transmembrane region" description="Helical" evidence="10">
    <location>
        <begin position="97"/>
        <end position="115"/>
    </location>
</feature>
<feature type="transmembrane region" description="Helical" evidence="10">
    <location>
        <begin position="193"/>
        <end position="219"/>
    </location>
</feature>
<dbReference type="Proteomes" id="UP000886106">
    <property type="component" value="Unassembled WGS sequence"/>
</dbReference>
<dbReference type="PANTHER" id="PTHR43562:SF3">
    <property type="entry name" value="SODIUM ION_PROTON EXCHANGER (EUROFUNG)"/>
    <property type="match status" value="1"/>
</dbReference>
<dbReference type="GO" id="GO:0016020">
    <property type="term" value="C:membrane"/>
    <property type="evidence" value="ECO:0007669"/>
    <property type="project" value="UniProtKB-SubCell"/>
</dbReference>
<feature type="non-terminal residue" evidence="12">
    <location>
        <position position="305"/>
    </location>
</feature>
<feature type="domain" description="Cation/H+ exchanger transmembrane" evidence="11">
    <location>
        <begin position="49"/>
        <end position="299"/>
    </location>
</feature>
<feature type="transmembrane region" description="Helical" evidence="10">
    <location>
        <begin position="159"/>
        <end position="181"/>
    </location>
</feature>
<comment type="subcellular location">
    <subcellularLocation>
        <location evidence="1">Membrane</location>
        <topology evidence="1">Multi-pass membrane protein</topology>
    </subcellularLocation>
</comment>
<dbReference type="GO" id="GO:1902600">
    <property type="term" value="P:proton transmembrane transport"/>
    <property type="evidence" value="ECO:0007669"/>
    <property type="project" value="InterPro"/>
</dbReference>
<feature type="transmembrane region" description="Helical" evidence="10">
    <location>
        <begin position="127"/>
        <end position="153"/>
    </location>
</feature>
<keyword evidence="7" id="KW-0406">Ion transport</keyword>
<dbReference type="Gene3D" id="1.20.1530.20">
    <property type="match status" value="1"/>
</dbReference>
<keyword evidence="8 10" id="KW-0472">Membrane</keyword>
<evidence type="ECO:0000256" key="9">
    <source>
        <dbReference type="ARBA" id="ARBA00023201"/>
    </source>
</evidence>
<evidence type="ECO:0000256" key="1">
    <source>
        <dbReference type="ARBA" id="ARBA00004141"/>
    </source>
</evidence>
<dbReference type="AlphaFoldDB" id="A0A7V5J0A7"/>
<comment type="caution">
    <text evidence="12">The sequence shown here is derived from an EMBL/GenBank/DDBJ whole genome shotgun (WGS) entry which is preliminary data.</text>
</comment>
<protein>
    <submittedName>
        <fullName evidence="12">Cation:proton antiporter</fullName>
    </submittedName>
</protein>
<evidence type="ECO:0000256" key="8">
    <source>
        <dbReference type="ARBA" id="ARBA00023136"/>
    </source>
</evidence>
<dbReference type="GO" id="GO:0006814">
    <property type="term" value="P:sodium ion transport"/>
    <property type="evidence" value="ECO:0007669"/>
    <property type="project" value="UniProtKB-KW"/>
</dbReference>
<evidence type="ECO:0000256" key="10">
    <source>
        <dbReference type="SAM" id="Phobius"/>
    </source>
</evidence>
<dbReference type="Pfam" id="PF00999">
    <property type="entry name" value="Na_H_Exchanger"/>
    <property type="match status" value="1"/>
</dbReference>
<evidence type="ECO:0000256" key="5">
    <source>
        <dbReference type="ARBA" id="ARBA00022989"/>
    </source>
</evidence>
<evidence type="ECO:0000256" key="6">
    <source>
        <dbReference type="ARBA" id="ARBA00023053"/>
    </source>
</evidence>
<feature type="transmembrane region" description="Helical" evidence="10">
    <location>
        <begin position="9"/>
        <end position="27"/>
    </location>
</feature>
<evidence type="ECO:0000256" key="7">
    <source>
        <dbReference type="ARBA" id="ARBA00023065"/>
    </source>
</evidence>
<name>A0A7V5J0A7_UNCKA</name>
<evidence type="ECO:0000313" key="12">
    <source>
        <dbReference type="EMBL" id="HHH14302.1"/>
    </source>
</evidence>
<dbReference type="PANTHER" id="PTHR43562">
    <property type="entry name" value="NAPA-TYPE SODIUM/HYDROGEN ANTIPORTER"/>
    <property type="match status" value="1"/>
</dbReference>
<dbReference type="GO" id="GO:0015297">
    <property type="term" value="F:antiporter activity"/>
    <property type="evidence" value="ECO:0007669"/>
    <property type="project" value="UniProtKB-KW"/>
</dbReference>
<evidence type="ECO:0000256" key="4">
    <source>
        <dbReference type="ARBA" id="ARBA00022692"/>
    </source>
</evidence>
<sequence length="305" mass="32705">MLKRLLKTLIPFLSLYFIVFSNFVFASESSSNSSSEHTILIKTLYFFALILFLSKLGALVEKFGIPSVLGELSAGILISFLIYLNVPSLEGIKDNEILSFLAEFGAILLLFQTGLESNIFEMLKVGVKSLLVAVTGVIWPFILGAFILGPYLFPSSNLSTLLFIGASLVATSVGITASVFRSQKIIKTSPAKIVLGAAVIDDILGLLILSVVSGLVIAGSISVPSILVVLFKAGAFLLISIFIGHFFADKISYFFSKIHSGEGTKLSLAIIFALLYSYLASLAGLEPIIGAFAAGLVLDVVHFKY</sequence>
<organism evidence="12">
    <name type="scientific">candidate division WWE3 bacterium</name>
    <dbReference type="NCBI Taxonomy" id="2053526"/>
    <lineage>
        <taxon>Bacteria</taxon>
        <taxon>Katanobacteria</taxon>
    </lineage>
</organism>
<keyword evidence="9" id="KW-0739">Sodium transport</keyword>
<feature type="transmembrane region" description="Helical" evidence="10">
    <location>
        <begin position="225"/>
        <end position="247"/>
    </location>
</feature>
<keyword evidence="2" id="KW-0813">Transport</keyword>
<reference evidence="12" key="1">
    <citation type="journal article" date="2020" name="mSystems">
        <title>Genome- and Community-Level Interaction Insights into Carbon Utilization and Element Cycling Functions of Hydrothermarchaeota in Hydrothermal Sediment.</title>
        <authorList>
            <person name="Zhou Z."/>
            <person name="Liu Y."/>
            <person name="Xu W."/>
            <person name="Pan J."/>
            <person name="Luo Z.H."/>
            <person name="Li M."/>
        </authorList>
    </citation>
    <scope>NUCLEOTIDE SEQUENCE [LARGE SCALE GENOMIC DNA]</scope>
    <source>
        <strain evidence="12">HyVt-517</strain>
    </source>
</reference>
<evidence type="ECO:0000256" key="2">
    <source>
        <dbReference type="ARBA" id="ARBA00022448"/>
    </source>
</evidence>
<dbReference type="InterPro" id="IPR038770">
    <property type="entry name" value="Na+/solute_symporter_sf"/>
</dbReference>
<proteinExistence type="predicted"/>
<dbReference type="InterPro" id="IPR006153">
    <property type="entry name" value="Cation/H_exchanger_TM"/>
</dbReference>
<feature type="transmembrane region" description="Helical" evidence="10">
    <location>
        <begin position="268"/>
        <end position="298"/>
    </location>
</feature>
<gene>
    <name evidence="12" type="ORF">ENJ78_01180</name>
</gene>
<feature type="transmembrane region" description="Helical" evidence="10">
    <location>
        <begin position="68"/>
        <end position="85"/>
    </location>
</feature>
<accession>A0A7V5J0A7</accession>
<evidence type="ECO:0000256" key="3">
    <source>
        <dbReference type="ARBA" id="ARBA00022449"/>
    </source>
</evidence>
<keyword evidence="5 10" id="KW-1133">Transmembrane helix</keyword>
<evidence type="ECO:0000259" key="11">
    <source>
        <dbReference type="Pfam" id="PF00999"/>
    </source>
</evidence>
<feature type="transmembrane region" description="Helical" evidence="10">
    <location>
        <begin position="39"/>
        <end position="56"/>
    </location>
</feature>
<keyword evidence="6" id="KW-0915">Sodium</keyword>
<keyword evidence="3" id="KW-0050">Antiport</keyword>
<keyword evidence="4 10" id="KW-0812">Transmembrane</keyword>
<dbReference type="EMBL" id="DRNS01000087">
    <property type="protein sequence ID" value="HHH14302.1"/>
    <property type="molecule type" value="Genomic_DNA"/>
</dbReference>